<evidence type="ECO:0000256" key="2">
    <source>
        <dbReference type="ARBA" id="ARBA00005684"/>
    </source>
</evidence>
<comment type="catalytic activity">
    <reaction evidence="1 13">
        <text>Transfers a segment of a (1-&gt;4)-alpha-D-glucan to a new position in an acceptor, which may be glucose or a (1-&gt;4)-alpha-D-glucan.</text>
        <dbReference type="EC" id="2.4.1.25"/>
    </reaction>
</comment>
<dbReference type="RefSeq" id="WP_113889976.1">
    <property type="nucleotide sequence ID" value="NZ_QNRK01000015.1"/>
</dbReference>
<dbReference type="SUPFAM" id="SSF51445">
    <property type="entry name" value="(Trans)glycosidases"/>
    <property type="match status" value="2"/>
</dbReference>
<evidence type="ECO:0000256" key="1">
    <source>
        <dbReference type="ARBA" id="ARBA00000439"/>
    </source>
</evidence>
<comment type="similarity">
    <text evidence="3">Belongs to the glycosyl hydrolase 13 family.</text>
</comment>
<dbReference type="InterPro" id="IPR017853">
    <property type="entry name" value="GH"/>
</dbReference>
<dbReference type="Pfam" id="PF21226">
    <property type="entry name" value="MalQ_N"/>
    <property type="match status" value="1"/>
</dbReference>
<dbReference type="EMBL" id="QNRK01000015">
    <property type="protein sequence ID" value="RBP11910.1"/>
    <property type="molecule type" value="Genomic_DNA"/>
</dbReference>
<dbReference type="InterPro" id="IPR006047">
    <property type="entry name" value="GH13_cat_dom"/>
</dbReference>
<evidence type="ECO:0000256" key="12">
    <source>
        <dbReference type="ARBA" id="ARBA00031501"/>
    </source>
</evidence>
<evidence type="ECO:0000256" key="9">
    <source>
        <dbReference type="ARBA" id="ARBA00023277"/>
    </source>
</evidence>
<keyword evidence="9 13" id="KW-0119">Carbohydrate metabolism</keyword>
<dbReference type="InterPro" id="IPR014756">
    <property type="entry name" value="Ig_E-set"/>
</dbReference>
<dbReference type="InterPro" id="IPR013780">
    <property type="entry name" value="Glyco_hydro_b"/>
</dbReference>
<proteinExistence type="inferred from homology"/>
<evidence type="ECO:0000256" key="13">
    <source>
        <dbReference type="RuleBase" id="RU361207"/>
    </source>
</evidence>
<dbReference type="Gene3D" id="2.60.40.1180">
    <property type="entry name" value="Golgi alpha-mannosidase II"/>
    <property type="match status" value="1"/>
</dbReference>
<comment type="similarity">
    <text evidence="2 13">Belongs to the disproportionating enzyme family.</text>
</comment>
<feature type="domain" description="Glycosyl hydrolase family 13 catalytic" evidence="14">
    <location>
        <begin position="144"/>
        <end position="546"/>
    </location>
</feature>
<dbReference type="Proteomes" id="UP000253529">
    <property type="component" value="Unassembled WGS sequence"/>
</dbReference>
<dbReference type="GO" id="GO:0004135">
    <property type="term" value="F:amylo-alpha-1,6-glucosidase activity"/>
    <property type="evidence" value="ECO:0007669"/>
    <property type="project" value="InterPro"/>
</dbReference>
<keyword evidence="8" id="KW-0378">Hydrolase</keyword>
<dbReference type="Gene3D" id="2.60.40.10">
    <property type="entry name" value="Immunoglobulins"/>
    <property type="match status" value="1"/>
</dbReference>
<keyword evidence="6 13" id="KW-0328">Glycosyltransferase</keyword>
<evidence type="ECO:0000256" key="3">
    <source>
        <dbReference type="ARBA" id="ARBA00008061"/>
    </source>
</evidence>
<evidence type="ECO:0000259" key="14">
    <source>
        <dbReference type="SMART" id="SM00642"/>
    </source>
</evidence>
<dbReference type="Pfam" id="PF02446">
    <property type="entry name" value="Glyco_hydro_77"/>
    <property type="match status" value="1"/>
</dbReference>
<evidence type="ECO:0000256" key="8">
    <source>
        <dbReference type="ARBA" id="ARBA00022801"/>
    </source>
</evidence>
<dbReference type="PANTHER" id="PTHR43002">
    <property type="entry name" value="GLYCOGEN DEBRANCHING ENZYME"/>
    <property type="match status" value="1"/>
</dbReference>
<reference evidence="15 16" key="1">
    <citation type="submission" date="2018-06" db="EMBL/GenBank/DDBJ databases">
        <title>Genomic Encyclopedia of Type Strains, Phase IV (KMG-IV): sequencing the most valuable type-strain genomes for metagenomic binning, comparative biology and taxonomic classification.</title>
        <authorList>
            <person name="Goeker M."/>
        </authorList>
    </citation>
    <scope>NUCLEOTIDE SEQUENCE [LARGE SCALE GENOMIC DNA]</scope>
    <source>
        <strain evidence="15 16">DSM 24875</strain>
    </source>
</reference>
<protein>
    <recommendedName>
        <fullName evidence="5 13">4-alpha-glucanotransferase</fullName>
        <ecNumber evidence="4 13">2.4.1.25</ecNumber>
    </recommendedName>
    <alternativeName>
        <fullName evidence="11 13">Amylomaltase</fullName>
    </alternativeName>
    <alternativeName>
        <fullName evidence="12 13">Disproportionating enzyme</fullName>
    </alternativeName>
</protein>
<dbReference type="EC" id="2.4.1.25" evidence="4 13"/>
<name>A0A366FD79_9HYPH</name>
<evidence type="ECO:0000313" key="16">
    <source>
        <dbReference type="Proteomes" id="UP000253529"/>
    </source>
</evidence>
<keyword evidence="10" id="KW-0326">Glycosidase</keyword>
<dbReference type="InterPro" id="IPR044505">
    <property type="entry name" value="GlgX_Isoamylase_N_E_set"/>
</dbReference>
<dbReference type="InterPro" id="IPR013783">
    <property type="entry name" value="Ig-like_fold"/>
</dbReference>
<gene>
    <name evidence="15" type="ORF">DFR50_11517</name>
</gene>
<organism evidence="15 16">
    <name type="scientific">Roseiarcus fermentans</name>
    <dbReference type="NCBI Taxonomy" id="1473586"/>
    <lineage>
        <taxon>Bacteria</taxon>
        <taxon>Pseudomonadati</taxon>
        <taxon>Pseudomonadota</taxon>
        <taxon>Alphaproteobacteria</taxon>
        <taxon>Hyphomicrobiales</taxon>
        <taxon>Roseiarcaceae</taxon>
        <taxon>Roseiarcus</taxon>
    </lineage>
</organism>
<sequence>MSADPINPGVAVTAEGLSAALDLPNAEGVLLCLFDGDRETARIPLARGGDGMFRGLAPGVGAGARYGFRVSGPFEPNRGHRFDVSKLLADPYAVAFDGPFRLDRSMFAFGEDSGAHAPKAIAGAARAGEPGRRRVAPEALVVYELNLRGFTRLHPGVPEPARGTFAGLAHPALIDHLSALGVTAVEIMPADAFVDERHLGPLGLANAWGYNPVVFGAPDPRLAPGGWAEVRAATDALHAAGMEAILDVVFNHNGESDAFGPTLSFRGLDNATFFRLDPSDPARYVNDAGTGNCVALDRPIVVAMAVGALRRWMEYGGIDGFRFDLAVALGRTADGFDPAAPFFRALAADAIVSKARLIAEPWDIGPGGYQLGRFGREWAEWNDRYRDCARRFWRGDAGVRGDLATRISGSRDVFGQGPAPSRSVNFIVAHDGFTLADLVAYDGKHNDGNGEHNRDGTDANYSWNHGVEGPSADPAIVAARTRDQRNLLALLLASRGTPMLAMGSELGFTQSGNNNAYAQDNATTAIHWDSADESLARFVGRLVRARRAHPALSRDAFLTGKPFDATGLPDVEWRDDNGPMSQSAWNDPAGPVLVAVFAAPADGGVDRVALALNRAASVADVRLPAPRAGMAWRIVVDTDAPDAPERMTALADRCRVAARATLVLAERPTATGAGRPPSAETIDALCGAVGLAGDWWDLGGRRTVVSAESKIALLGALGLATASEAQARESLRTALDETRRRRVPPSLLVREGEAASLPLRDAAGAADARIECEDGEVFEWRTPAGDGVGRPLADGVAVVERKVPLPDLPLGRHRLIVDGVDCALTVAPPQCHGAEFASGKRFGVTAQLYALRHERDQGIGDFTALAQAAAAAGGAGAAYFGVSPMHMLFPGDRERASPYYPSDRRFLDPILIDVFDPDLPRDAFAQTALAALAPAAAKTAAARLVDYPEAWRVKRAALEALHGAFARLAAAQPGDSVVADYRDFVAHGGQTLKQFAAFQAIAAGEDGEHWRLWPAPLRDGDPGAIAKAIDRRAERYDFALFCQWAADRQLARAAETARAGGLGIGFYRDLAVGSAPDGAEAWAQGDRLTRGATVGAPPDPFSLQGQNWSLPAPNPLAGARQGWAELSALYAANMRHAGMLRIDHAMGLQRLFLIPDGAKPAEGAYLSYPLDDLVGHIALESRRARCMVVGEDLGTVAAGFRDRMMKARILGMRVLWFEREGARFAPPSAYPPLSAACVSTHDLPTLAGWWRGTDIAELLSLGLRSLTAAGEAIAARREEKHILIAALIAAGLLEAPPAEDDPLDDPTAAAIHAFVGDAGSALASAQLDDLVGEAIATNLPGTDRERPNWRIRTDRDVASVFAASRARAILAALARRRS</sequence>
<dbReference type="NCBIfam" id="TIGR02100">
    <property type="entry name" value="glgX_debranch"/>
    <property type="match status" value="1"/>
</dbReference>
<dbReference type="SUPFAM" id="SSF51011">
    <property type="entry name" value="Glycosyl hydrolase domain"/>
    <property type="match status" value="1"/>
</dbReference>
<dbReference type="GO" id="GO:0004134">
    <property type="term" value="F:4-alpha-glucanotransferase activity"/>
    <property type="evidence" value="ECO:0007669"/>
    <property type="project" value="UniProtKB-EC"/>
</dbReference>
<evidence type="ECO:0000256" key="5">
    <source>
        <dbReference type="ARBA" id="ARBA00020295"/>
    </source>
</evidence>
<dbReference type="InterPro" id="IPR003385">
    <property type="entry name" value="Glyco_hydro_77"/>
</dbReference>
<dbReference type="SMART" id="SM00642">
    <property type="entry name" value="Aamy"/>
    <property type="match status" value="1"/>
</dbReference>
<dbReference type="OrthoDB" id="3236218at2"/>
<evidence type="ECO:0000256" key="6">
    <source>
        <dbReference type="ARBA" id="ARBA00022676"/>
    </source>
</evidence>
<dbReference type="InterPro" id="IPR011837">
    <property type="entry name" value="Glycogen_debranch_GlgX"/>
</dbReference>
<dbReference type="CDD" id="cd02856">
    <property type="entry name" value="E_set_GDE_Isoamylase_N"/>
    <property type="match status" value="1"/>
</dbReference>
<dbReference type="InterPro" id="IPR048458">
    <property type="entry name" value="MalQ_N"/>
</dbReference>
<evidence type="ECO:0000256" key="11">
    <source>
        <dbReference type="ARBA" id="ARBA00031423"/>
    </source>
</evidence>
<accession>A0A366FD79</accession>
<dbReference type="Pfam" id="PF02922">
    <property type="entry name" value="CBM_48"/>
    <property type="match status" value="1"/>
</dbReference>
<dbReference type="CDD" id="cd11326">
    <property type="entry name" value="AmyAc_Glg_debranch"/>
    <property type="match status" value="1"/>
</dbReference>
<evidence type="ECO:0000313" key="15">
    <source>
        <dbReference type="EMBL" id="RBP11910.1"/>
    </source>
</evidence>
<keyword evidence="16" id="KW-1185">Reference proteome</keyword>
<evidence type="ECO:0000256" key="7">
    <source>
        <dbReference type="ARBA" id="ARBA00022679"/>
    </source>
</evidence>
<dbReference type="InterPro" id="IPR004193">
    <property type="entry name" value="Glyco_hydro_13_N"/>
</dbReference>
<evidence type="ECO:0000256" key="10">
    <source>
        <dbReference type="ARBA" id="ARBA00023295"/>
    </source>
</evidence>
<keyword evidence="7 13" id="KW-0808">Transferase</keyword>
<evidence type="ECO:0000256" key="4">
    <source>
        <dbReference type="ARBA" id="ARBA00012560"/>
    </source>
</evidence>
<dbReference type="Gene3D" id="3.20.20.80">
    <property type="entry name" value="Glycosidases"/>
    <property type="match status" value="2"/>
</dbReference>
<dbReference type="NCBIfam" id="TIGR00217">
    <property type="entry name" value="malQ"/>
    <property type="match status" value="1"/>
</dbReference>
<dbReference type="SUPFAM" id="SSF81296">
    <property type="entry name" value="E set domains"/>
    <property type="match status" value="1"/>
</dbReference>
<comment type="caution">
    <text evidence="15">The sequence shown here is derived from an EMBL/GenBank/DDBJ whole genome shotgun (WGS) entry which is preliminary data.</text>
</comment>
<dbReference type="GO" id="GO:0005980">
    <property type="term" value="P:glycogen catabolic process"/>
    <property type="evidence" value="ECO:0007669"/>
    <property type="project" value="InterPro"/>
</dbReference>